<evidence type="ECO:0000313" key="3">
    <source>
        <dbReference type="Proteomes" id="UP000612746"/>
    </source>
</evidence>
<dbReference type="CDD" id="cd20557">
    <property type="entry name" value="CYCLIN_ScPCL1-like"/>
    <property type="match status" value="1"/>
</dbReference>
<evidence type="ECO:0000259" key="1">
    <source>
        <dbReference type="Pfam" id="PF00134"/>
    </source>
</evidence>
<dbReference type="AlphaFoldDB" id="A0A8H7Q596"/>
<dbReference type="InterPro" id="IPR013922">
    <property type="entry name" value="Cyclin_PHO80-like"/>
</dbReference>
<dbReference type="GO" id="GO:0005634">
    <property type="term" value="C:nucleus"/>
    <property type="evidence" value="ECO:0007669"/>
    <property type="project" value="TreeGrafter"/>
</dbReference>
<evidence type="ECO:0000313" key="2">
    <source>
        <dbReference type="EMBL" id="KAG2185518.1"/>
    </source>
</evidence>
<dbReference type="PANTHER" id="PTHR15615:SF10">
    <property type="entry name" value="PHO85 CYCLIN-2-RELATED"/>
    <property type="match status" value="1"/>
</dbReference>
<dbReference type="Pfam" id="PF00134">
    <property type="entry name" value="Cyclin_N"/>
    <property type="match status" value="1"/>
</dbReference>
<keyword evidence="3" id="KW-1185">Reference proteome</keyword>
<sequence length="240" mass="26758">MSTLALASMEQLVKQPINSKITLLKSINAPYVPPLSVFIKDLVRRSNVSTGTVIVALVYIDRLQKKLPEATQGIHCACHRVFLAALILSAKTLNDSSPKNRHWARYANCFPLAEVNLMERQLFLLLVSPVSSLNRFTLCILPNNPGRLGFYQSMCLPLLDLPTVSVIPEYILPKPVNYDETKFIDCYLGESMDASDDSAYSSDSEITSSHSLLADLELIPTNKHQLSHGEVAVEQWDAIW</sequence>
<protein>
    <recommendedName>
        <fullName evidence="1">Cyclin N-terminal domain-containing protein</fullName>
    </recommendedName>
</protein>
<dbReference type="InterPro" id="IPR006671">
    <property type="entry name" value="Cyclin_N"/>
</dbReference>
<dbReference type="GO" id="GO:0019901">
    <property type="term" value="F:protein kinase binding"/>
    <property type="evidence" value="ECO:0007669"/>
    <property type="project" value="InterPro"/>
</dbReference>
<feature type="domain" description="Cyclin N-terminal" evidence="1">
    <location>
        <begin position="33"/>
        <end position="123"/>
    </location>
</feature>
<dbReference type="SUPFAM" id="SSF47954">
    <property type="entry name" value="Cyclin-like"/>
    <property type="match status" value="1"/>
</dbReference>
<organism evidence="2 3">
    <name type="scientific">Umbelopsis vinacea</name>
    <dbReference type="NCBI Taxonomy" id="44442"/>
    <lineage>
        <taxon>Eukaryota</taxon>
        <taxon>Fungi</taxon>
        <taxon>Fungi incertae sedis</taxon>
        <taxon>Mucoromycota</taxon>
        <taxon>Mucoromycotina</taxon>
        <taxon>Umbelopsidomycetes</taxon>
        <taxon>Umbelopsidales</taxon>
        <taxon>Umbelopsidaceae</taxon>
        <taxon>Umbelopsis</taxon>
    </lineage>
</organism>
<reference evidence="2" key="1">
    <citation type="submission" date="2020-12" db="EMBL/GenBank/DDBJ databases">
        <title>Metabolic potential, ecology and presence of endohyphal bacteria is reflected in genomic diversity of Mucoromycotina.</title>
        <authorList>
            <person name="Muszewska A."/>
            <person name="Okrasinska A."/>
            <person name="Steczkiewicz K."/>
            <person name="Drgas O."/>
            <person name="Orlowska M."/>
            <person name="Perlinska-Lenart U."/>
            <person name="Aleksandrzak-Piekarczyk T."/>
            <person name="Szatraj K."/>
            <person name="Zielenkiewicz U."/>
            <person name="Pilsyk S."/>
            <person name="Malc E."/>
            <person name="Mieczkowski P."/>
            <person name="Kruszewska J.S."/>
            <person name="Biernat P."/>
            <person name="Pawlowska J."/>
        </authorList>
    </citation>
    <scope>NUCLEOTIDE SEQUENCE</scope>
    <source>
        <strain evidence="2">WA0000051536</strain>
    </source>
</reference>
<comment type="caution">
    <text evidence="2">The sequence shown here is derived from an EMBL/GenBank/DDBJ whole genome shotgun (WGS) entry which is preliminary data.</text>
</comment>
<accession>A0A8H7Q596</accession>
<dbReference type="PANTHER" id="PTHR15615">
    <property type="match status" value="1"/>
</dbReference>
<gene>
    <name evidence="2" type="ORF">INT44_002311</name>
</gene>
<name>A0A8H7Q596_9FUNG</name>
<dbReference type="EMBL" id="JAEPRA010000005">
    <property type="protein sequence ID" value="KAG2185518.1"/>
    <property type="molecule type" value="Genomic_DNA"/>
</dbReference>
<proteinExistence type="predicted"/>
<dbReference type="OrthoDB" id="10250320at2759"/>
<dbReference type="InterPro" id="IPR036915">
    <property type="entry name" value="Cyclin-like_sf"/>
</dbReference>
<dbReference type="Gene3D" id="1.10.472.10">
    <property type="entry name" value="Cyclin-like"/>
    <property type="match status" value="1"/>
</dbReference>
<dbReference type="GO" id="GO:0000307">
    <property type="term" value="C:cyclin-dependent protein kinase holoenzyme complex"/>
    <property type="evidence" value="ECO:0007669"/>
    <property type="project" value="TreeGrafter"/>
</dbReference>
<dbReference type="GO" id="GO:0016538">
    <property type="term" value="F:cyclin-dependent protein serine/threonine kinase regulator activity"/>
    <property type="evidence" value="ECO:0007669"/>
    <property type="project" value="TreeGrafter"/>
</dbReference>
<dbReference type="Proteomes" id="UP000612746">
    <property type="component" value="Unassembled WGS sequence"/>
</dbReference>